<dbReference type="Gene3D" id="2.40.50.140">
    <property type="entry name" value="Nucleic acid-binding proteins"/>
    <property type="match status" value="1"/>
</dbReference>
<dbReference type="PANTHER" id="PTHR11586:SF43">
    <property type="entry name" value="TYROSINE--TRNA LIGASE, CYTOPLASMIC"/>
    <property type="match status" value="1"/>
</dbReference>
<dbReference type="PROSITE" id="PS50886">
    <property type="entry name" value="TRBD"/>
    <property type="match status" value="1"/>
</dbReference>
<feature type="domain" description="TRNA-binding" evidence="6">
    <location>
        <begin position="369"/>
        <end position="482"/>
    </location>
</feature>
<feature type="compositionally biased region" description="Polar residues" evidence="5">
    <location>
        <begin position="184"/>
        <end position="197"/>
    </location>
</feature>
<protein>
    <recommendedName>
        <fullName evidence="6">tRNA-binding domain-containing protein</fullName>
    </recommendedName>
</protein>
<feature type="region of interest" description="Disordered" evidence="5">
    <location>
        <begin position="56"/>
        <end position="229"/>
    </location>
</feature>
<dbReference type="Pfam" id="PF01588">
    <property type="entry name" value="tRNA_bind"/>
    <property type="match status" value="1"/>
</dbReference>
<proteinExistence type="predicted"/>
<keyword evidence="2 4" id="KW-0820">tRNA-binding</keyword>
<comment type="caution">
    <text evidence="7">The sequence shown here is derived from an EMBL/GenBank/DDBJ whole genome shotgun (WGS) entry which is preliminary data.</text>
</comment>
<keyword evidence="1" id="KW-0963">Cytoplasm</keyword>
<evidence type="ECO:0000256" key="5">
    <source>
        <dbReference type="SAM" id="MobiDB-lite"/>
    </source>
</evidence>
<organism evidence="7 8">
    <name type="scientific">Modicella reniformis</name>
    <dbReference type="NCBI Taxonomy" id="1440133"/>
    <lineage>
        <taxon>Eukaryota</taxon>
        <taxon>Fungi</taxon>
        <taxon>Fungi incertae sedis</taxon>
        <taxon>Mucoromycota</taxon>
        <taxon>Mortierellomycotina</taxon>
        <taxon>Mortierellomycetes</taxon>
        <taxon>Mortierellales</taxon>
        <taxon>Mortierellaceae</taxon>
        <taxon>Modicella</taxon>
    </lineage>
</organism>
<feature type="non-terminal residue" evidence="7">
    <location>
        <position position="1"/>
    </location>
</feature>
<dbReference type="SUPFAM" id="SSF50249">
    <property type="entry name" value="Nucleic acid-binding proteins"/>
    <property type="match status" value="1"/>
</dbReference>
<reference evidence="7" key="1">
    <citation type="journal article" date="2020" name="Fungal Divers.">
        <title>Resolving the Mortierellaceae phylogeny through synthesis of multi-gene phylogenetics and phylogenomics.</title>
        <authorList>
            <person name="Vandepol N."/>
            <person name="Liber J."/>
            <person name="Desiro A."/>
            <person name="Na H."/>
            <person name="Kennedy M."/>
            <person name="Barry K."/>
            <person name="Grigoriev I.V."/>
            <person name="Miller A.N."/>
            <person name="O'Donnell K."/>
            <person name="Stajich J.E."/>
            <person name="Bonito G."/>
        </authorList>
    </citation>
    <scope>NUCLEOTIDE SEQUENCE</scope>
    <source>
        <strain evidence="7">MES-2147</strain>
    </source>
</reference>
<evidence type="ECO:0000259" key="6">
    <source>
        <dbReference type="PROSITE" id="PS50886"/>
    </source>
</evidence>
<keyword evidence="8" id="KW-1185">Reference proteome</keyword>
<name>A0A9P6M8V3_9FUNG</name>
<evidence type="ECO:0000256" key="1">
    <source>
        <dbReference type="ARBA" id="ARBA00022490"/>
    </source>
</evidence>
<feature type="region of interest" description="Disordered" evidence="5">
    <location>
        <begin position="1"/>
        <end position="37"/>
    </location>
</feature>
<dbReference type="InterPro" id="IPR012340">
    <property type="entry name" value="NA-bd_OB-fold"/>
</dbReference>
<evidence type="ECO:0000313" key="7">
    <source>
        <dbReference type="EMBL" id="KAF9980893.1"/>
    </source>
</evidence>
<dbReference type="GO" id="GO:0004831">
    <property type="term" value="F:tyrosine-tRNA ligase activity"/>
    <property type="evidence" value="ECO:0007669"/>
    <property type="project" value="TreeGrafter"/>
</dbReference>
<evidence type="ECO:0000313" key="8">
    <source>
        <dbReference type="Proteomes" id="UP000749646"/>
    </source>
</evidence>
<sequence length="489" mass="51595">MNGNTGSTGGINSGANGSHGHHTNNSGGNTSPSFLDFAGNSRYQAYNLARFSTFSAAASPSASSPSSFPSAPSKQDSSGASSSNHTDRAHSNPASADSKSPLSSTPLGISSSKQHHDDKDDDWAVNESYSGHSGHGFVTSSSSTSTSTSDSKDSSSVSSISLPTSTTSTIASRDDDSTSHYESSRTALQPSLSSFKSPASIEASWRRTSETLPPATLPPGKSILSTTTSSKAGGLDLSSSTLVQQMLFQERAPHADNSENENSGWIRSDEGYNKLLGVCDTALEDMQWQFNAALLSLQYLLVEKGIALRDQSSTVIPAPTPAARSPSLTTMLLNQSSVNNPIINNVAPSPPAKLKVIKVNNVESSEEDHISKLDIRVGIVRSVAAHPDAESLYIEQVDVGDKENDRPKEPRTIVSGLVRHVPKDYLEGRVVIVVGNMKPSKLRGVVSEGMLLCAMEQDKNGEVIKVGLLEPAEGSQAGDKVITEGYTDE</sequence>
<feature type="compositionally biased region" description="Basic and acidic residues" evidence="5">
    <location>
        <begin position="172"/>
        <end position="183"/>
    </location>
</feature>
<feature type="compositionally biased region" description="Low complexity" evidence="5">
    <location>
        <begin position="13"/>
        <end position="31"/>
    </location>
</feature>
<dbReference type="OrthoDB" id="19141at2759"/>
<evidence type="ECO:0000256" key="3">
    <source>
        <dbReference type="ARBA" id="ARBA00022884"/>
    </source>
</evidence>
<gene>
    <name evidence="7" type="ORF">BGZ65_004555</name>
</gene>
<feature type="compositionally biased region" description="Polar residues" evidence="5">
    <location>
        <begin position="92"/>
        <end position="109"/>
    </location>
</feature>
<dbReference type="GO" id="GO:0000049">
    <property type="term" value="F:tRNA binding"/>
    <property type="evidence" value="ECO:0007669"/>
    <property type="project" value="UniProtKB-UniRule"/>
</dbReference>
<dbReference type="EMBL" id="JAAAHW010003772">
    <property type="protein sequence ID" value="KAF9980893.1"/>
    <property type="molecule type" value="Genomic_DNA"/>
</dbReference>
<dbReference type="AlphaFoldDB" id="A0A9P6M8V3"/>
<feature type="compositionally biased region" description="Polar residues" evidence="5">
    <location>
        <begin position="74"/>
        <end position="84"/>
    </location>
</feature>
<feature type="compositionally biased region" description="Gly residues" evidence="5">
    <location>
        <begin position="1"/>
        <end position="12"/>
    </location>
</feature>
<dbReference type="CDD" id="cd02799">
    <property type="entry name" value="tRNA_bind_EMAP-II_like"/>
    <property type="match status" value="1"/>
</dbReference>
<keyword evidence="3 4" id="KW-0694">RNA-binding</keyword>
<dbReference type="PANTHER" id="PTHR11586">
    <property type="entry name" value="TRNA-AMINOACYLATION COFACTOR ARC1 FAMILY MEMBER"/>
    <property type="match status" value="1"/>
</dbReference>
<evidence type="ECO:0000256" key="2">
    <source>
        <dbReference type="ARBA" id="ARBA00022555"/>
    </source>
</evidence>
<dbReference type="Proteomes" id="UP000749646">
    <property type="component" value="Unassembled WGS sequence"/>
</dbReference>
<accession>A0A9P6M8V3</accession>
<feature type="compositionally biased region" description="Low complexity" evidence="5">
    <location>
        <begin position="56"/>
        <end position="73"/>
    </location>
</feature>
<dbReference type="InterPro" id="IPR002547">
    <property type="entry name" value="tRNA-bd_dom"/>
</dbReference>
<evidence type="ECO:0000256" key="4">
    <source>
        <dbReference type="PROSITE-ProRule" id="PRU00209"/>
    </source>
</evidence>
<feature type="compositionally biased region" description="Low complexity" evidence="5">
    <location>
        <begin position="139"/>
        <end position="171"/>
    </location>
</feature>
<dbReference type="InterPro" id="IPR051270">
    <property type="entry name" value="Tyrosine-tRNA_ligase_regulator"/>
</dbReference>